<evidence type="ECO:0000313" key="2">
    <source>
        <dbReference type="EMBL" id="OXZ26502.1"/>
    </source>
</evidence>
<keyword evidence="1" id="KW-0812">Transmembrane</keyword>
<comment type="caution">
    <text evidence="2">The sequence shown here is derived from an EMBL/GenBank/DDBJ whole genome shotgun (WGS) entry which is preliminary data.</text>
</comment>
<dbReference type="Pfam" id="PF12730">
    <property type="entry name" value="ABC2_membrane_4"/>
    <property type="match status" value="1"/>
</dbReference>
<feature type="transmembrane region" description="Helical" evidence="1">
    <location>
        <begin position="155"/>
        <end position="175"/>
    </location>
</feature>
<keyword evidence="1" id="KW-0472">Membrane</keyword>
<organism evidence="2 3">
    <name type="scientific">Finegoldia magna</name>
    <name type="common">Peptostreptococcus magnus</name>
    <dbReference type="NCBI Taxonomy" id="1260"/>
    <lineage>
        <taxon>Bacteria</taxon>
        <taxon>Bacillati</taxon>
        <taxon>Bacillota</taxon>
        <taxon>Tissierellia</taxon>
        <taxon>Tissierellales</taxon>
        <taxon>Peptoniphilaceae</taxon>
        <taxon>Finegoldia</taxon>
    </lineage>
</organism>
<protein>
    <submittedName>
        <fullName evidence="2">Uncharacterized protein</fullName>
    </submittedName>
</protein>
<dbReference type="AlphaFoldDB" id="A0A233V272"/>
<dbReference type="Proteomes" id="UP000215413">
    <property type="component" value="Unassembled WGS sequence"/>
</dbReference>
<accession>A0A233V272</accession>
<feature type="transmembrane region" description="Helical" evidence="1">
    <location>
        <begin position="182"/>
        <end position="199"/>
    </location>
</feature>
<evidence type="ECO:0000256" key="1">
    <source>
        <dbReference type="SAM" id="Phobius"/>
    </source>
</evidence>
<sequence length="253" mass="28666">MRCKMKKIVKAELFKLKKSKAFLLILLLNLVSILYGAGVKFGWSFVAFKGQFDICRYVFSIWQLYFILGVPMIILMYAGSKILGDEIQKGQIILEVAPVADRKKLICGKFISMICMTLFYFITNIAFNVLAYLIFVKGTNYAVSGNLFTTDNFEILVQILFGFLEVYFLVIFAMLVSIDKGAIVGTLSSMGLYVVTSLLTRAKTIDKFIIGYFNLKSDNIINPETIMIQLGVFAVCISLIIYVSVRKFRQKDL</sequence>
<gene>
    <name evidence="2" type="ORF">B9N49_08840</name>
</gene>
<reference evidence="3" key="1">
    <citation type="submission" date="2017-04" db="EMBL/GenBank/DDBJ databases">
        <title>Finegoldia magna isolated from orthopedic joint implant-associated infections.</title>
        <authorList>
            <person name="Bjorklund S."/>
            <person name="Bruggemann H."/>
            <person name="Jensen A."/>
            <person name="Hellmark B."/>
            <person name="Soderquist B."/>
        </authorList>
    </citation>
    <scope>NUCLEOTIDE SEQUENCE [LARGE SCALE GENOMIC DNA]</scope>
    <source>
        <strain evidence="3">CCUG 54800</strain>
    </source>
</reference>
<dbReference type="EMBL" id="NDYC01000044">
    <property type="protein sequence ID" value="OXZ26502.1"/>
    <property type="molecule type" value="Genomic_DNA"/>
</dbReference>
<name>A0A233V272_FINMA</name>
<feature type="transmembrane region" description="Helical" evidence="1">
    <location>
        <begin position="226"/>
        <end position="245"/>
    </location>
</feature>
<evidence type="ECO:0000313" key="3">
    <source>
        <dbReference type="Proteomes" id="UP000215413"/>
    </source>
</evidence>
<proteinExistence type="predicted"/>
<feature type="transmembrane region" description="Helical" evidence="1">
    <location>
        <begin position="60"/>
        <end position="79"/>
    </location>
</feature>
<keyword evidence="1" id="KW-1133">Transmembrane helix</keyword>
<feature type="transmembrane region" description="Helical" evidence="1">
    <location>
        <begin position="110"/>
        <end position="135"/>
    </location>
</feature>